<reference evidence="5 6" key="1">
    <citation type="submission" date="2017-03" db="EMBL/GenBank/DDBJ databases">
        <title>Draft genome sequence of Streptomyces scabrisporus NF3, endophyte isolated from Amphipterygium adstringens.</title>
        <authorList>
            <person name="Vazquez M."/>
            <person name="Ceapa C.D."/>
            <person name="Rodriguez Luna D."/>
            <person name="Sanchez Esquivel S."/>
        </authorList>
    </citation>
    <scope>NUCLEOTIDE SEQUENCE [LARGE SCALE GENOMIC DNA]</scope>
    <source>
        <strain evidence="5 6">NF3</strain>
    </source>
</reference>
<evidence type="ECO:0000256" key="2">
    <source>
        <dbReference type="SAM" id="MobiDB-lite"/>
    </source>
</evidence>
<organism evidence="5 6">
    <name type="scientific">Embleya scabrispora</name>
    <dbReference type="NCBI Taxonomy" id="159449"/>
    <lineage>
        <taxon>Bacteria</taxon>
        <taxon>Bacillati</taxon>
        <taxon>Actinomycetota</taxon>
        <taxon>Actinomycetes</taxon>
        <taxon>Kitasatosporales</taxon>
        <taxon>Streptomycetaceae</taxon>
        <taxon>Embleya</taxon>
    </lineage>
</organism>
<dbReference type="AlphaFoldDB" id="A0A1T3NPJ2"/>
<dbReference type="GO" id="GO:0016791">
    <property type="term" value="F:phosphatase activity"/>
    <property type="evidence" value="ECO:0007669"/>
    <property type="project" value="TreeGrafter"/>
</dbReference>
<dbReference type="EMBL" id="MWQN01000002">
    <property type="protein sequence ID" value="OPC78787.1"/>
    <property type="molecule type" value="Genomic_DNA"/>
</dbReference>
<protein>
    <recommendedName>
        <fullName evidence="4">PPM-type phosphatase domain-containing protein</fullName>
    </recommendedName>
</protein>
<feature type="transmembrane region" description="Helical" evidence="3">
    <location>
        <begin position="90"/>
        <end position="109"/>
    </location>
</feature>
<keyword evidence="3" id="KW-1133">Transmembrane helix</keyword>
<dbReference type="Pfam" id="PF07228">
    <property type="entry name" value="SpoIIE"/>
    <property type="match status" value="1"/>
</dbReference>
<dbReference type="InterPro" id="IPR001932">
    <property type="entry name" value="PPM-type_phosphatase-like_dom"/>
</dbReference>
<dbReference type="Proteomes" id="UP000190037">
    <property type="component" value="Unassembled WGS sequence"/>
</dbReference>
<dbReference type="STRING" id="159449.B4N89_32075"/>
<accession>A0A1T3NPJ2</accession>
<evidence type="ECO:0000313" key="6">
    <source>
        <dbReference type="Proteomes" id="UP000190037"/>
    </source>
</evidence>
<dbReference type="SUPFAM" id="SSF81606">
    <property type="entry name" value="PP2C-like"/>
    <property type="match status" value="1"/>
</dbReference>
<evidence type="ECO:0000256" key="3">
    <source>
        <dbReference type="SAM" id="Phobius"/>
    </source>
</evidence>
<evidence type="ECO:0000256" key="1">
    <source>
        <dbReference type="ARBA" id="ARBA00022801"/>
    </source>
</evidence>
<keyword evidence="1" id="KW-0378">Hydrolase</keyword>
<comment type="caution">
    <text evidence="5">The sequence shown here is derived from an EMBL/GenBank/DDBJ whole genome shotgun (WGS) entry which is preliminary data.</text>
</comment>
<feature type="transmembrane region" description="Helical" evidence="3">
    <location>
        <begin position="165"/>
        <end position="183"/>
    </location>
</feature>
<name>A0A1T3NPJ2_9ACTN</name>
<evidence type="ECO:0000259" key="4">
    <source>
        <dbReference type="SMART" id="SM00331"/>
    </source>
</evidence>
<dbReference type="SMART" id="SM00331">
    <property type="entry name" value="PP2C_SIG"/>
    <property type="match status" value="1"/>
</dbReference>
<dbReference type="PANTHER" id="PTHR43156">
    <property type="entry name" value="STAGE II SPORULATION PROTEIN E-RELATED"/>
    <property type="match status" value="1"/>
</dbReference>
<feature type="compositionally biased region" description="Low complexity" evidence="2">
    <location>
        <begin position="1"/>
        <end position="23"/>
    </location>
</feature>
<gene>
    <name evidence="5" type="ORF">B4N89_32075</name>
</gene>
<dbReference type="InterPro" id="IPR036457">
    <property type="entry name" value="PPM-type-like_dom_sf"/>
</dbReference>
<keyword evidence="3" id="KW-0472">Membrane</keyword>
<dbReference type="PANTHER" id="PTHR43156:SF2">
    <property type="entry name" value="STAGE II SPORULATION PROTEIN E"/>
    <property type="match status" value="1"/>
</dbReference>
<keyword evidence="3" id="KW-0812">Transmembrane</keyword>
<feature type="transmembrane region" description="Helical" evidence="3">
    <location>
        <begin position="116"/>
        <end position="145"/>
    </location>
</feature>
<proteinExistence type="predicted"/>
<dbReference type="Gene3D" id="3.60.40.10">
    <property type="entry name" value="PPM-type phosphatase domain"/>
    <property type="match status" value="1"/>
</dbReference>
<keyword evidence="6" id="KW-1185">Reference proteome</keyword>
<sequence>MAPTGGIARPGGAAIGVPGPTAPGRRRRSARIPVLLARPAPTSPGRPFGWSPVRRAPCGRHTTTFWATMDAPMSSREPQPPVAGTATRSLFRQIALPVGILVVVTVVDLSTGSSMVFYPFLLLAPTLAAATAPPLAILVIGAVSLPLRYWLASADGYLGPEYHELFNISTWMYVMATALAMYLSAARIRHERALVAVSEVALAAQRAILMPPTDGLGGLRLAVRYFAVAEGAELGGDLYIALDTPFGVRLIIGDVLGKGLGAVRTAAITIGAFREAAYDEPELSAVARRVDASVTRNAPADRFVTALLVEVRAEQVAFVHRGHEQPVAIRADGTVHVLEPPDPGLPLGLGELDPGTPPEWVVPFGAGDLLLLMTDGFADARDAGGLHYPLVERIEALLGGERPVAADPVAAVERLGDDLRRHVGTLRLTDDALVLALCHPPDC</sequence>
<feature type="region of interest" description="Disordered" evidence="2">
    <location>
        <begin position="1"/>
        <end position="27"/>
    </location>
</feature>
<feature type="domain" description="PPM-type phosphatase" evidence="4">
    <location>
        <begin position="220"/>
        <end position="439"/>
    </location>
</feature>
<evidence type="ECO:0000313" key="5">
    <source>
        <dbReference type="EMBL" id="OPC78787.1"/>
    </source>
</evidence>
<dbReference type="InterPro" id="IPR052016">
    <property type="entry name" value="Bact_Sigma-Reg"/>
</dbReference>